<dbReference type="Pfam" id="PF04075">
    <property type="entry name" value="F420H2_quin_red"/>
    <property type="match status" value="1"/>
</dbReference>
<comment type="catalytic activity">
    <reaction evidence="2">
        <text>oxidized coenzyme F420-(gamma-L-Glu)(n) + a quinol + H(+) = reduced coenzyme F420-(gamma-L-Glu)(n) + a quinone</text>
        <dbReference type="Rhea" id="RHEA:39663"/>
        <dbReference type="Rhea" id="RHEA-COMP:12939"/>
        <dbReference type="Rhea" id="RHEA-COMP:14378"/>
        <dbReference type="ChEBI" id="CHEBI:15378"/>
        <dbReference type="ChEBI" id="CHEBI:24646"/>
        <dbReference type="ChEBI" id="CHEBI:132124"/>
        <dbReference type="ChEBI" id="CHEBI:133980"/>
        <dbReference type="ChEBI" id="CHEBI:139511"/>
    </reaction>
</comment>
<evidence type="ECO:0000313" key="3">
    <source>
        <dbReference type="EMBL" id="GAA3545824.1"/>
    </source>
</evidence>
<dbReference type="Proteomes" id="UP001500689">
    <property type="component" value="Unassembled WGS sequence"/>
</dbReference>
<dbReference type="PANTHER" id="PTHR39428">
    <property type="entry name" value="F420H(2)-DEPENDENT QUINONE REDUCTASE RV1261C"/>
    <property type="match status" value="1"/>
</dbReference>
<comment type="caution">
    <text evidence="3">The sequence shown here is derived from an EMBL/GenBank/DDBJ whole genome shotgun (WGS) entry which is preliminary data.</text>
</comment>
<evidence type="ECO:0000256" key="2">
    <source>
        <dbReference type="ARBA" id="ARBA00049106"/>
    </source>
</evidence>
<dbReference type="Gene3D" id="2.30.110.10">
    <property type="entry name" value="Electron Transport, Fmn-binding Protein, Chain A"/>
    <property type="match status" value="1"/>
</dbReference>
<dbReference type="PANTHER" id="PTHR39428:SF1">
    <property type="entry name" value="F420H(2)-DEPENDENT QUINONE REDUCTASE RV1261C"/>
    <property type="match status" value="1"/>
</dbReference>
<proteinExistence type="inferred from homology"/>
<dbReference type="InterPro" id="IPR004378">
    <property type="entry name" value="F420H2_quin_Rdtase"/>
</dbReference>
<dbReference type="InterPro" id="IPR012349">
    <property type="entry name" value="Split_barrel_FMN-bd"/>
</dbReference>
<keyword evidence="4" id="KW-1185">Reference proteome</keyword>
<dbReference type="SUPFAM" id="SSF50475">
    <property type="entry name" value="FMN-binding split barrel"/>
    <property type="match status" value="1"/>
</dbReference>
<dbReference type="EMBL" id="BAAAZN010000006">
    <property type="protein sequence ID" value="GAA3545824.1"/>
    <property type="molecule type" value="Genomic_DNA"/>
</dbReference>
<evidence type="ECO:0000256" key="1">
    <source>
        <dbReference type="ARBA" id="ARBA00008710"/>
    </source>
</evidence>
<evidence type="ECO:0000313" key="4">
    <source>
        <dbReference type="Proteomes" id="UP001500689"/>
    </source>
</evidence>
<comment type="similarity">
    <text evidence="1">Belongs to the F420H(2)-dependent quinone reductase family.</text>
</comment>
<reference evidence="4" key="1">
    <citation type="journal article" date="2019" name="Int. J. Syst. Evol. Microbiol.">
        <title>The Global Catalogue of Microorganisms (GCM) 10K type strain sequencing project: providing services to taxonomists for standard genome sequencing and annotation.</title>
        <authorList>
            <consortium name="The Broad Institute Genomics Platform"/>
            <consortium name="The Broad Institute Genome Sequencing Center for Infectious Disease"/>
            <person name="Wu L."/>
            <person name="Ma J."/>
        </authorList>
    </citation>
    <scope>NUCLEOTIDE SEQUENCE [LARGE SCALE GENOMIC DNA]</scope>
    <source>
        <strain evidence="4">JCM 16898</strain>
    </source>
</reference>
<accession>A0ABP6W3D4</accession>
<dbReference type="NCBIfam" id="TIGR00026">
    <property type="entry name" value="hi_GC_TIGR00026"/>
    <property type="match status" value="1"/>
</dbReference>
<gene>
    <name evidence="3" type="ORF">GCM10022222_31850</name>
</gene>
<name>A0ABP6W3D4_9PSEU</name>
<protein>
    <submittedName>
        <fullName evidence="3">Nitroreductase family deazaflavin-dependent oxidoreductase</fullName>
    </submittedName>
</protein>
<dbReference type="RefSeq" id="WP_344860354.1">
    <property type="nucleotide sequence ID" value="NZ_BAAAZN010000006.1"/>
</dbReference>
<sequence>MELRDVEKHGDLAKVVNLNEQVIADFRANEGRVGGPFAGARVVLVHHLGAKTGRERVTPMTYFPQADGSMVVVASNQGAAANPAWYHNLMAHPRVTVEVGAETFEVVAQEIAGAAREAVWQRVIAEIPAVDGYREQAGRVIPLVRLERTR</sequence>
<organism evidence="3 4">
    <name type="scientific">Amycolatopsis ultiminotia</name>
    <dbReference type="NCBI Taxonomy" id="543629"/>
    <lineage>
        <taxon>Bacteria</taxon>
        <taxon>Bacillati</taxon>
        <taxon>Actinomycetota</taxon>
        <taxon>Actinomycetes</taxon>
        <taxon>Pseudonocardiales</taxon>
        <taxon>Pseudonocardiaceae</taxon>
        <taxon>Amycolatopsis</taxon>
    </lineage>
</organism>